<accession>A0ACC2CPK8</accession>
<name>A0ACC2CPK8_DIPCM</name>
<gene>
    <name evidence="1" type="ORF">O6H91_09G059600</name>
</gene>
<reference evidence="2" key="1">
    <citation type="journal article" date="2024" name="Proc. Natl. Acad. Sci. U.S.A.">
        <title>Extraordinary preservation of gene collinearity over three hundred million years revealed in homosporous lycophytes.</title>
        <authorList>
            <person name="Li C."/>
            <person name="Wickell D."/>
            <person name="Kuo L.Y."/>
            <person name="Chen X."/>
            <person name="Nie B."/>
            <person name="Liao X."/>
            <person name="Peng D."/>
            <person name="Ji J."/>
            <person name="Jenkins J."/>
            <person name="Williams M."/>
            <person name="Shu S."/>
            <person name="Plott C."/>
            <person name="Barry K."/>
            <person name="Rajasekar S."/>
            <person name="Grimwood J."/>
            <person name="Han X."/>
            <person name="Sun S."/>
            <person name="Hou Z."/>
            <person name="He W."/>
            <person name="Dai G."/>
            <person name="Sun C."/>
            <person name="Schmutz J."/>
            <person name="Leebens-Mack J.H."/>
            <person name="Li F.W."/>
            <person name="Wang L."/>
        </authorList>
    </citation>
    <scope>NUCLEOTIDE SEQUENCE [LARGE SCALE GENOMIC DNA]</scope>
    <source>
        <strain evidence="2">cv. PW_Plant_1</strain>
    </source>
</reference>
<proteinExistence type="predicted"/>
<dbReference type="Proteomes" id="UP001162992">
    <property type="component" value="Chromosome 9"/>
</dbReference>
<dbReference type="EMBL" id="CM055100">
    <property type="protein sequence ID" value="KAJ7543948.1"/>
    <property type="molecule type" value="Genomic_DNA"/>
</dbReference>
<evidence type="ECO:0000313" key="1">
    <source>
        <dbReference type="EMBL" id="KAJ7543948.1"/>
    </source>
</evidence>
<evidence type="ECO:0000313" key="2">
    <source>
        <dbReference type="Proteomes" id="UP001162992"/>
    </source>
</evidence>
<keyword evidence="2" id="KW-1185">Reference proteome</keyword>
<organism evidence="1 2">
    <name type="scientific">Diphasiastrum complanatum</name>
    <name type="common">Issler's clubmoss</name>
    <name type="synonym">Lycopodium complanatum</name>
    <dbReference type="NCBI Taxonomy" id="34168"/>
    <lineage>
        <taxon>Eukaryota</taxon>
        <taxon>Viridiplantae</taxon>
        <taxon>Streptophyta</taxon>
        <taxon>Embryophyta</taxon>
        <taxon>Tracheophyta</taxon>
        <taxon>Lycopodiopsida</taxon>
        <taxon>Lycopodiales</taxon>
        <taxon>Lycopodiaceae</taxon>
        <taxon>Lycopodioideae</taxon>
        <taxon>Diphasiastrum</taxon>
    </lineage>
</organism>
<protein>
    <submittedName>
        <fullName evidence="1">Uncharacterized protein</fullName>
    </submittedName>
</protein>
<sequence length="522" mass="58187">MQRTEQLRELYETLSSAEGNQAAVTQRPSVALSPEDLSDPEWFYLVCMSCTFETGAGLPGQALAGGRYVWLCGANESTTKIFSRALLAKSACIQTVLCVPLDEGVLELGSTDLVSEDPSLVRIIKRCFMKVSKPAGSEQSISGPPSWEKGKLSHQELKNAVQVANKLPQESLTSRRQVNSADYENNTHITKHHSQTRPLSAFSTWSGRFQLSNSRPHLFEKQQMLKRILFHVPRIHANDKGLTLDINRKAENRLALDCQGCTGLGKSNQQDDINAVHVLAERKRREKLNERFLTLRSLVPFVTKMDKASILGDAIEYLKQLQKCVQDLESSNRRLETEIRAYRTRFPTENISKAVVRSSKEEAVQSQDRASKKMKNIGHSDTLPLNAIPNMLITSMTEKESPSAPSLHDSNVSLVQLEPHKHNEKAGADIQISLGEKEAIFTIHCHWKNDLTSDILMALNNLHLDVFAARVSTINGILSAELRAKVKGDKHTSMPSLLEMQTTLQRVTDPGNEDHTGIHTSV</sequence>
<comment type="caution">
    <text evidence="1">The sequence shown here is derived from an EMBL/GenBank/DDBJ whole genome shotgun (WGS) entry which is preliminary data.</text>
</comment>